<comment type="caution">
    <text evidence="2">The sequence shown here is derived from an EMBL/GenBank/DDBJ whole genome shotgun (WGS) entry which is preliminary data.</text>
</comment>
<feature type="transmembrane region" description="Helical" evidence="1">
    <location>
        <begin position="21"/>
        <end position="42"/>
    </location>
</feature>
<dbReference type="EMBL" id="JADBEC010000002">
    <property type="protein sequence ID" value="MBE1508837.1"/>
    <property type="molecule type" value="Genomic_DNA"/>
</dbReference>
<organism evidence="2 3">
    <name type="scientific">Rhizobium viscosum</name>
    <name type="common">Arthrobacter viscosus</name>
    <dbReference type="NCBI Taxonomy" id="1673"/>
    <lineage>
        <taxon>Bacteria</taxon>
        <taxon>Pseudomonadati</taxon>
        <taxon>Pseudomonadota</taxon>
        <taxon>Alphaproteobacteria</taxon>
        <taxon>Hyphomicrobiales</taxon>
        <taxon>Rhizobiaceae</taxon>
        <taxon>Rhizobium/Agrobacterium group</taxon>
        <taxon>Rhizobium</taxon>
    </lineage>
</organism>
<evidence type="ECO:0000313" key="2">
    <source>
        <dbReference type="EMBL" id="MBE1508837.1"/>
    </source>
</evidence>
<sequence length="405" mass="43759">MKNTSDAARDLPRGMSRTGPVLFSYGFRPFFLASALWAIASIDLWMAYLSFGVPVASHYGTLYWHAHEMLFGFAPAVLAGFLLTAIPNWTGRLPIAGRPLAVLFAIWCAGRITMLFSGSIGIVLAVAVDSLFLPVMLLVCAREVVAGRKWKDLKVIAGLFILSLANVLFHIEVIEGEGPELAIRFGIGAYVLLVTIVGGRILPSFTRNWINQFGRTDFPVPYNSFDAATIIIGAVVLVLWACAPGSTATCGTAGVAAVLNMIRVVRWHGWTTWPEPILFVLHATFLFVPLGFAAISLQAAGWLPDVAVLHVFAIGTIAMMMLAVMTRATRGHTGRKLKSSRMTNVSYVLLGCIALVRPLAELVPALSTEILAVAALGWTAAFGLFVVEHAPLLWSGRKPLAMKRG</sequence>
<feature type="transmembrane region" description="Helical" evidence="1">
    <location>
        <begin position="153"/>
        <end position="171"/>
    </location>
</feature>
<feature type="transmembrane region" description="Helical" evidence="1">
    <location>
        <begin position="62"/>
        <end position="83"/>
    </location>
</feature>
<protein>
    <submittedName>
        <fullName evidence="2">Uncharacterized protein involved in response to NO</fullName>
    </submittedName>
</protein>
<evidence type="ECO:0000256" key="1">
    <source>
        <dbReference type="SAM" id="Phobius"/>
    </source>
</evidence>
<evidence type="ECO:0000313" key="3">
    <source>
        <dbReference type="Proteomes" id="UP000620262"/>
    </source>
</evidence>
<feature type="transmembrane region" description="Helical" evidence="1">
    <location>
        <begin position="306"/>
        <end position="324"/>
    </location>
</feature>
<proteinExistence type="predicted"/>
<feature type="transmembrane region" description="Helical" evidence="1">
    <location>
        <begin position="277"/>
        <end position="300"/>
    </location>
</feature>
<reference evidence="2 3" key="1">
    <citation type="submission" date="2020-10" db="EMBL/GenBank/DDBJ databases">
        <title>Sequencing the genomes of 1000 actinobacteria strains.</title>
        <authorList>
            <person name="Klenk H.-P."/>
        </authorList>
    </citation>
    <scope>NUCLEOTIDE SEQUENCE [LARGE SCALE GENOMIC DNA]</scope>
    <source>
        <strain evidence="2 3">DSM 7307</strain>
    </source>
</reference>
<keyword evidence="1" id="KW-1133">Transmembrane helix</keyword>
<feature type="transmembrane region" description="Helical" evidence="1">
    <location>
        <begin position="246"/>
        <end position="265"/>
    </location>
</feature>
<keyword evidence="3" id="KW-1185">Reference proteome</keyword>
<keyword evidence="1" id="KW-0472">Membrane</keyword>
<feature type="transmembrane region" description="Helical" evidence="1">
    <location>
        <begin position="370"/>
        <end position="394"/>
    </location>
</feature>
<dbReference type="Pfam" id="PF05940">
    <property type="entry name" value="NnrS"/>
    <property type="match status" value="1"/>
</dbReference>
<gene>
    <name evidence="2" type="ORF">H4W29_006082</name>
</gene>
<accession>A0ABR9J175</accession>
<dbReference type="RefSeq" id="WP_192732370.1">
    <property type="nucleotide sequence ID" value="NZ_BAAAVL010000011.1"/>
</dbReference>
<keyword evidence="1" id="KW-0812">Transmembrane</keyword>
<name>A0ABR9J175_RHIVS</name>
<dbReference type="InterPro" id="IPR010266">
    <property type="entry name" value="NnrS"/>
</dbReference>
<feature type="transmembrane region" description="Helical" evidence="1">
    <location>
        <begin position="345"/>
        <end position="364"/>
    </location>
</feature>
<dbReference type="Proteomes" id="UP000620262">
    <property type="component" value="Unassembled WGS sequence"/>
</dbReference>
<feature type="transmembrane region" description="Helical" evidence="1">
    <location>
        <begin position="183"/>
        <end position="202"/>
    </location>
</feature>